<keyword evidence="2" id="KW-1185">Reference proteome</keyword>
<proteinExistence type="predicted"/>
<dbReference type="InterPro" id="IPR014916">
    <property type="entry name" value="KapB"/>
</dbReference>
<reference evidence="1 2" key="1">
    <citation type="submission" date="2024-09" db="EMBL/GenBank/DDBJ databases">
        <authorList>
            <person name="Sun Q."/>
            <person name="Mori K."/>
        </authorList>
    </citation>
    <scope>NUCLEOTIDE SEQUENCE [LARGE SCALE GENOMIC DNA]</scope>
    <source>
        <strain evidence="1 2">NCAIM B.02610</strain>
    </source>
</reference>
<name>A0ABV6KA79_9BACI</name>
<dbReference type="Gene3D" id="2.30.30.430">
    <property type="entry name" value="Kinase associated protein B domain"/>
    <property type="match status" value="1"/>
</dbReference>
<accession>A0ABV6KA79</accession>
<dbReference type="InterPro" id="IPR038080">
    <property type="entry name" value="KapB_sf"/>
</dbReference>
<comment type="caution">
    <text evidence="1">The sequence shown here is derived from an EMBL/GenBank/DDBJ whole genome shotgun (WGS) entry which is preliminary data.</text>
</comment>
<dbReference type="SUPFAM" id="SSF141251">
    <property type="entry name" value="Kinase-associated protein B-like"/>
    <property type="match status" value="1"/>
</dbReference>
<dbReference type="Pfam" id="PF08810">
    <property type="entry name" value="KapB"/>
    <property type="match status" value="1"/>
</dbReference>
<protein>
    <submittedName>
        <fullName evidence="1">Sporulation phosphorelay system protein KapB</fullName>
    </submittedName>
</protein>
<organism evidence="1 2">
    <name type="scientific">Halalkalibacter kiskunsagensis</name>
    <dbReference type="NCBI Taxonomy" id="1548599"/>
    <lineage>
        <taxon>Bacteria</taxon>
        <taxon>Bacillati</taxon>
        <taxon>Bacillota</taxon>
        <taxon>Bacilli</taxon>
        <taxon>Bacillales</taxon>
        <taxon>Bacillaceae</taxon>
        <taxon>Halalkalibacter</taxon>
    </lineage>
</organism>
<dbReference type="EMBL" id="JBHLUX010000017">
    <property type="protein sequence ID" value="MFC0470213.1"/>
    <property type="molecule type" value="Genomic_DNA"/>
</dbReference>
<gene>
    <name evidence="1" type="primary">kapB</name>
    <name evidence="1" type="ORF">ACFFHM_06655</name>
</gene>
<dbReference type="RefSeq" id="WP_335958922.1">
    <property type="nucleotide sequence ID" value="NZ_JAXBLX010000003.1"/>
</dbReference>
<evidence type="ECO:0000313" key="2">
    <source>
        <dbReference type="Proteomes" id="UP001589838"/>
    </source>
</evidence>
<sequence>MEETQYVRAFYKTGVYIAELLDKQEENGRVLVKVVAVLKHPMQGDLHNPKMVNVAYFHQRKALAEFEKTWVPLSSIKTYTEPIPQYKLSLQKAVEAQMVALQEEGSEWAQECIEKLKECKREYGL</sequence>
<dbReference type="SMART" id="SM01298">
    <property type="entry name" value="KapB"/>
    <property type="match status" value="1"/>
</dbReference>
<evidence type="ECO:0000313" key="1">
    <source>
        <dbReference type="EMBL" id="MFC0470213.1"/>
    </source>
</evidence>
<dbReference type="Proteomes" id="UP001589838">
    <property type="component" value="Unassembled WGS sequence"/>
</dbReference>